<dbReference type="InterPro" id="IPR035447">
    <property type="entry name" value="DNA_topo_I_N_sf"/>
</dbReference>
<evidence type="ECO:0000259" key="9">
    <source>
        <dbReference type="Pfam" id="PF21338"/>
    </source>
</evidence>
<name>A0ABW0GIP8_9MICO</name>
<dbReference type="EC" id="5.6.2.1" evidence="3"/>
<comment type="caution">
    <text evidence="10">The sequence shown here is derived from an EMBL/GenBank/DDBJ whole genome shotgun (WGS) entry which is preliminary data.</text>
</comment>
<keyword evidence="5" id="KW-0238">DNA-binding</keyword>
<evidence type="ECO:0000256" key="2">
    <source>
        <dbReference type="ARBA" id="ARBA00006645"/>
    </source>
</evidence>
<feature type="domain" description="DNA topoisomerase I catalytic core eukaryotic-type" evidence="8">
    <location>
        <begin position="82"/>
        <end position="294"/>
    </location>
</feature>
<feature type="compositionally biased region" description="Basic and acidic residues" evidence="7">
    <location>
        <begin position="361"/>
        <end position="372"/>
    </location>
</feature>
<evidence type="ECO:0000256" key="4">
    <source>
        <dbReference type="ARBA" id="ARBA00023029"/>
    </source>
</evidence>
<protein>
    <recommendedName>
        <fullName evidence="3">DNA topoisomerase</fullName>
        <ecNumber evidence="3">5.6.2.1</ecNumber>
    </recommendedName>
</protein>
<dbReference type="Gene3D" id="3.30.66.10">
    <property type="entry name" value="DNA topoisomerase I domain"/>
    <property type="match status" value="1"/>
</dbReference>
<dbReference type="Pfam" id="PF01028">
    <property type="entry name" value="Topoisom_I"/>
    <property type="match status" value="1"/>
</dbReference>
<evidence type="ECO:0000313" key="10">
    <source>
        <dbReference type="EMBL" id="MFC5379237.1"/>
    </source>
</evidence>
<dbReference type="InterPro" id="IPR001631">
    <property type="entry name" value="TopoI"/>
</dbReference>
<evidence type="ECO:0000256" key="7">
    <source>
        <dbReference type="SAM" id="MobiDB-lite"/>
    </source>
</evidence>
<proteinExistence type="inferred from homology"/>
<dbReference type="InterPro" id="IPR049331">
    <property type="entry name" value="Top1B_N_bact"/>
</dbReference>
<keyword evidence="11" id="KW-1185">Reference proteome</keyword>
<dbReference type="SUPFAM" id="SSF55869">
    <property type="entry name" value="DNA topoisomerase I domain"/>
    <property type="match status" value="1"/>
</dbReference>
<dbReference type="EMBL" id="JBHSLD010000001">
    <property type="protein sequence ID" value="MFC5379237.1"/>
    <property type="molecule type" value="Genomic_DNA"/>
</dbReference>
<feature type="domain" description="DNA topoisomerase IB N-terminal" evidence="9">
    <location>
        <begin position="22"/>
        <end position="70"/>
    </location>
</feature>
<evidence type="ECO:0000256" key="3">
    <source>
        <dbReference type="ARBA" id="ARBA00012891"/>
    </source>
</evidence>
<evidence type="ECO:0000259" key="8">
    <source>
        <dbReference type="Pfam" id="PF01028"/>
    </source>
</evidence>
<keyword evidence="6" id="KW-0413">Isomerase</keyword>
<evidence type="ECO:0000313" key="11">
    <source>
        <dbReference type="Proteomes" id="UP001596122"/>
    </source>
</evidence>
<dbReference type="Pfam" id="PF21338">
    <property type="entry name" value="Top1B_N_bact"/>
    <property type="match status" value="1"/>
</dbReference>
<dbReference type="RefSeq" id="WP_340266722.1">
    <property type="nucleotide sequence ID" value="NZ_JBBEOG010000001.1"/>
</dbReference>
<accession>A0ABW0GIP8</accession>
<keyword evidence="4" id="KW-0799">Topoisomerase</keyword>
<dbReference type="SUPFAM" id="SSF56349">
    <property type="entry name" value="DNA breaking-rejoining enzymes"/>
    <property type="match status" value="1"/>
</dbReference>
<reference evidence="11" key="1">
    <citation type="journal article" date="2019" name="Int. J. Syst. Evol. Microbiol.">
        <title>The Global Catalogue of Microorganisms (GCM) 10K type strain sequencing project: providing services to taxonomists for standard genome sequencing and annotation.</title>
        <authorList>
            <consortium name="The Broad Institute Genomics Platform"/>
            <consortium name="The Broad Institute Genome Sequencing Center for Infectious Disease"/>
            <person name="Wu L."/>
            <person name="Ma J."/>
        </authorList>
    </citation>
    <scope>NUCLEOTIDE SEQUENCE [LARGE SCALE GENOMIC DNA]</scope>
    <source>
        <strain evidence="11">CCUG 43114</strain>
    </source>
</reference>
<dbReference type="InterPro" id="IPR014711">
    <property type="entry name" value="TopoI_cat_a-hlx-sub_euk"/>
</dbReference>
<sequence length="381" mass="42284">MPRLRRATPSEPGLTRRRAGRGWVYLDADGRKVDDPAVVARCRELVIPPAWSDVWICPWPNGHLQAVGTDDAGRRQYLYHPQWRAARDEAKHQRVLDIAARLPEARRAVATHLARGDMSREHVLAAAFRLLDLGLFRVGGESYAADNGSFGLATLRRDHVRVSAEGIVFDYRAKHGQRRRLVLQDEACAEVVRTLKRRRDSSEELLAWRVRDGGRTRWRDVTSGDVNDFVQEVVGPDTTAKDFRTWHATVLAARSLADAGPAEELSRTRRTRTVAGVMREVAEHLGNTPAVARSSYVDPRVVDLWEDGVSIAPVVAALGAEGSADVAPGERTQDAQDALERSVLELLTLPPLKARATLRRTAREVAEGPVHGRRDRSRGAA</sequence>
<dbReference type="Gene3D" id="3.90.15.10">
    <property type="entry name" value="Topoisomerase I, Chain A, domain 3"/>
    <property type="match status" value="1"/>
</dbReference>
<evidence type="ECO:0000256" key="6">
    <source>
        <dbReference type="ARBA" id="ARBA00023235"/>
    </source>
</evidence>
<dbReference type="InterPro" id="IPR011010">
    <property type="entry name" value="DNA_brk_join_enz"/>
</dbReference>
<comment type="similarity">
    <text evidence="2">Belongs to the type IB topoisomerase family.</text>
</comment>
<comment type="catalytic activity">
    <reaction evidence="1">
        <text>ATP-independent breakage of single-stranded DNA, followed by passage and rejoining.</text>
        <dbReference type="EC" id="5.6.2.1"/>
    </reaction>
</comment>
<dbReference type="Proteomes" id="UP001596122">
    <property type="component" value="Unassembled WGS sequence"/>
</dbReference>
<evidence type="ECO:0000256" key="1">
    <source>
        <dbReference type="ARBA" id="ARBA00000213"/>
    </source>
</evidence>
<dbReference type="InterPro" id="IPR013500">
    <property type="entry name" value="TopoI_cat_euk"/>
</dbReference>
<dbReference type="PRINTS" id="PR00416">
    <property type="entry name" value="EUTPISMRASEI"/>
</dbReference>
<dbReference type="Gene3D" id="1.10.132.120">
    <property type="match status" value="1"/>
</dbReference>
<feature type="region of interest" description="Disordered" evidence="7">
    <location>
        <begin position="359"/>
        <end position="381"/>
    </location>
</feature>
<dbReference type="PROSITE" id="PS52038">
    <property type="entry name" value="TOPO_IB_2"/>
    <property type="match status" value="1"/>
</dbReference>
<organism evidence="10 11">
    <name type="scientific">Aquipuribacter nitratireducens</name>
    <dbReference type="NCBI Taxonomy" id="650104"/>
    <lineage>
        <taxon>Bacteria</taxon>
        <taxon>Bacillati</taxon>
        <taxon>Actinomycetota</taxon>
        <taxon>Actinomycetes</taxon>
        <taxon>Micrococcales</taxon>
        <taxon>Intrasporangiaceae</taxon>
        <taxon>Aquipuribacter</taxon>
    </lineage>
</organism>
<evidence type="ECO:0000256" key="5">
    <source>
        <dbReference type="ARBA" id="ARBA00023125"/>
    </source>
</evidence>
<gene>
    <name evidence="10" type="ORF">ACFPJ6_00385</name>
</gene>